<dbReference type="AlphaFoldDB" id="A0AAX3B8Z9"/>
<dbReference type="Proteomes" id="UP000769022">
    <property type="component" value="Chromosome"/>
</dbReference>
<dbReference type="KEGG" id="pphy:H7686_0001470"/>
<feature type="region of interest" description="Disordered" evidence="1">
    <location>
        <begin position="53"/>
        <end position="74"/>
    </location>
</feature>
<keyword evidence="2" id="KW-1133">Transmembrane helix</keyword>
<dbReference type="RefSeq" id="WP_193621950.1">
    <property type="nucleotide sequence ID" value="NZ_JACRYS020000010.1"/>
</dbReference>
<evidence type="ECO:0000313" key="4">
    <source>
        <dbReference type="Proteomes" id="UP000769022"/>
    </source>
</evidence>
<sequence length="74" mass="9025">MFIKLINRIILLTIIVIILFTIRNEINIESEQQNEENYDNSLEEIRKTWRQLDPDKNTQNNFNETQNEKLNKYI</sequence>
<organism evidence="3 4">
    <name type="scientific">Candidatus Phytoplasma asiaticum</name>
    <dbReference type="NCBI Taxonomy" id="2763338"/>
    <lineage>
        <taxon>Bacteria</taxon>
        <taxon>Bacillati</taxon>
        <taxon>Mycoplasmatota</taxon>
        <taxon>Mollicutes</taxon>
        <taxon>Acholeplasmatales</taxon>
        <taxon>Acholeplasmataceae</taxon>
        <taxon>Candidatus Phytoplasma</taxon>
        <taxon>16SrII (Peanut WB group)</taxon>
    </lineage>
</organism>
<evidence type="ECO:0000313" key="3">
    <source>
        <dbReference type="EMBL" id="UQV27019.1"/>
    </source>
</evidence>
<evidence type="ECO:0000256" key="2">
    <source>
        <dbReference type="SAM" id="Phobius"/>
    </source>
</evidence>
<accession>A0AAX3B8Z9</accession>
<keyword evidence="2" id="KW-0812">Transmembrane</keyword>
<gene>
    <name evidence="3" type="ORF">H7686_0001470</name>
</gene>
<proteinExistence type="predicted"/>
<evidence type="ECO:0008006" key="5">
    <source>
        <dbReference type="Google" id="ProtNLM"/>
    </source>
</evidence>
<keyword evidence="2" id="KW-0472">Membrane</keyword>
<reference evidence="3 4" key="1">
    <citation type="submission" date="2022-05" db="EMBL/GenBank/DDBJ databases">
        <title>'Parthenium hysterophorus' phyllody phytoplasma strain PR34.</title>
        <authorList>
            <person name="Kirdat K."/>
            <person name="Tiwarekar B."/>
            <person name="Yadav A."/>
        </authorList>
    </citation>
    <scope>NUCLEOTIDE SEQUENCE [LARGE SCALE GENOMIC DNA]</scope>
    <source>
        <strain evidence="3 4">PR34</strain>
    </source>
</reference>
<feature type="transmembrane region" description="Helical" evidence="2">
    <location>
        <begin position="6"/>
        <end position="22"/>
    </location>
</feature>
<protein>
    <recommendedName>
        <fullName evidence="5">Secreted protein</fullName>
    </recommendedName>
</protein>
<evidence type="ECO:0000256" key="1">
    <source>
        <dbReference type="SAM" id="MobiDB-lite"/>
    </source>
</evidence>
<name>A0AAX3B8Z9_9MOLU</name>
<keyword evidence="4" id="KW-1185">Reference proteome</keyword>
<dbReference type="EMBL" id="CP097206">
    <property type="protein sequence ID" value="UQV27019.1"/>
    <property type="molecule type" value="Genomic_DNA"/>
</dbReference>